<sequence length="176" mass="20499">MSEKDCMKTICKLALEKSDKFSKDITDILEKNIEKNENKPMPNKCKLDKNKNKLECDEKERKNKINETKKIIKKLRSKTYKKHMDKIVKKRCRKTYCNKGCKGTILEEGNGSQLPKSIKVEKELKKIFQENRKKIFGNKTNVLKDNFYEGLKPSVIKKLQNEGAISGCITKIIELK</sequence>
<reference evidence="1" key="1">
    <citation type="journal article" date="2020" name="Nature">
        <title>Giant virus diversity and host interactions through global metagenomics.</title>
        <authorList>
            <person name="Schulz F."/>
            <person name="Roux S."/>
            <person name="Paez-Espino D."/>
            <person name="Jungbluth S."/>
            <person name="Walsh D.A."/>
            <person name="Denef V.J."/>
            <person name="McMahon K.D."/>
            <person name="Konstantinidis K.T."/>
            <person name="Eloe-Fadrosh E.A."/>
            <person name="Kyrpides N.C."/>
            <person name="Woyke T."/>
        </authorList>
    </citation>
    <scope>NUCLEOTIDE SEQUENCE</scope>
    <source>
        <strain evidence="1">GVMAG-M-3300023184-182</strain>
    </source>
</reference>
<accession>A0A6C0I0W4</accession>
<proteinExistence type="predicted"/>
<evidence type="ECO:0000313" key="1">
    <source>
        <dbReference type="EMBL" id="QHT85763.1"/>
    </source>
</evidence>
<dbReference type="AlphaFoldDB" id="A0A6C0I0W4"/>
<protein>
    <submittedName>
        <fullName evidence="1">Uncharacterized protein</fullName>
    </submittedName>
</protein>
<dbReference type="EMBL" id="MN740044">
    <property type="protein sequence ID" value="QHT85763.1"/>
    <property type="molecule type" value="Genomic_DNA"/>
</dbReference>
<name>A0A6C0I0W4_9ZZZZ</name>
<organism evidence="1">
    <name type="scientific">viral metagenome</name>
    <dbReference type="NCBI Taxonomy" id="1070528"/>
    <lineage>
        <taxon>unclassified sequences</taxon>
        <taxon>metagenomes</taxon>
        <taxon>organismal metagenomes</taxon>
    </lineage>
</organism>